<comment type="caution">
    <text evidence="2">The sequence shown here is derived from an EMBL/GenBank/DDBJ whole genome shotgun (WGS) entry which is preliminary data.</text>
</comment>
<reference evidence="2 3" key="1">
    <citation type="submission" date="2023-06" db="EMBL/GenBank/DDBJ databases">
        <title>Genome sequence of Methanimicrococcus sp. At1.</title>
        <authorList>
            <person name="Protasov E."/>
            <person name="Platt K."/>
            <person name="Poehlein A."/>
            <person name="Daniel R."/>
            <person name="Brune A."/>
        </authorList>
    </citation>
    <scope>NUCLEOTIDE SEQUENCE [LARGE SCALE GENOMIC DNA]</scope>
    <source>
        <strain evidence="2 3">At1</strain>
    </source>
</reference>
<dbReference type="RefSeq" id="WP_318784942.1">
    <property type="nucleotide sequence ID" value="NZ_JAWDKC010000001.1"/>
</dbReference>
<gene>
    <name evidence="2" type="ORF">MmiAt1_00760</name>
</gene>
<protein>
    <recommendedName>
        <fullName evidence="1">DUF6440 domain-containing protein</fullName>
    </recommendedName>
</protein>
<dbReference type="Pfam" id="PF20037">
    <property type="entry name" value="DUF6440"/>
    <property type="match status" value="1"/>
</dbReference>
<dbReference type="EMBL" id="JAWDKC010000001">
    <property type="protein sequence ID" value="MDV0444549.1"/>
    <property type="molecule type" value="Genomic_DNA"/>
</dbReference>
<proteinExistence type="predicted"/>
<name>A0ABU3VMJ4_9EURY</name>
<dbReference type="Proteomes" id="UP001272052">
    <property type="component" value="Unassembled WGS sequence"/>
</dbReference>
<sequence length="97" mass="10924">MKKIIMFVLIASLLITPAFALSDSSNDDVFVIWTNKDPMMTQNVMTVIAHNETGVCYLIISNSQSISVTPMTLENGQPYIYMTPYLIEERNFNAGKK</sequence>
<evidence type="ECO:0000313" key="3">
    <source>
        <dbReference type="Proteomes" id="UP001272052"/>
    </source>
</evidence>
<organism evidence="2 3">
    <name type="scientific">Methanimicrococcus hacksteinii</name>
    <dbReference type="NCBI Taxonomy" id="3028293"/>
    <lineage>
        <taxon>Archaea</taxon>
        <taxon>Methanobacteriati</taxon>
        <taxon>Methanobacteriota</taxon>
        <taxon>Stenosarchaea group</taxon>
        <taxon>Methanomicrobia</taxon>
        <taxon>Methanosarcinales</taxon>
        <taxon>Methanosarcinaceae</taxon>
        <taxon>Methanimicrococcus</taxon>
    </lineage>
</organism>
<feature type="domain" description="DUF6440" evidence="1">
    <location>
        <begin position="40"/>
        <end position="80"/>
    </location>
</feature>
<accession>A0ABU3VMJ4</accession>
<evidence type="ECO:0000313" key="2">
    <source>
        <dbReference type="EMBL" id="MDV0444549.1"/>
    </source>
</evidence>
<evidence type="ECO:0000259" key="1">
    <source>
        <dbReference type="Pfam" id="PF20037"/>
    </source>
</evidence>
<dbReference type="InterPro" id="IPR045515">
    <property type="entry name" value="DUF6440"/>
</dbReference>
<keyword evidence="3" id="KW-1185">Reference proteome</keyword>